<name>A8AH54_CITK8</name>
<organism evidence="1 2">
    <name type="scientific">Citrobacter koseri (strain ATCC BAA-895 / CDC 4225-83 / SGSC4696)</name>
    <dbReference type="NCBI Taxonomy" id="290338"/>
    <lineage>
        <taxon>Bacteria</taxon>
        <taxon>Pseudomonadati</taxon>
        <taxon>Pseudomonadota</taxon>
        <taxon>Gammaproteobacteria</taxon>
        <taxon>Enterobacterales</taxon>
        <taxon>Enterobacteriaceae</taxon>
        <taxon>Citrobacter</taxon>
    </lineage>
</organism>
<accession>A8AH54</accession>
<gene>
    <name evidence="1" type="ordered locus">CKO_01686</name>
</gene>
<dbReference type="EMBL" id="CP000822">
    <property type="protein sequence ID" value="ABV12816.1"/>
    <property type="molecule type" value="Genomic_DNA"/>
</dbReference>
<proteinExistence type="predicted"/>
<reference evidence="1 2" key="1">
    <citation type="submission" date="2007-08" db="EMBL/GenBank/DDBJ databases">
        <authorList>
            <consortium name="The Citrobacter koseri Genome Sequencing Project"/>
            <person name="McClelland M."/>
            <person name="Sanderson E.K."/>
            <person name="Porwollik S."/>
            <person name="Spieth J."/>
            <person name="Clifton W.S."/>
            <person name="Latreille P."/>
            <person name="Courtney L."/>
            <person name="Wang C."/>
            <person name="Pepin K."/>
            <person name="Bhonagiri V."/>
            <person name="Nash W."/>
            <person name="Johnson M."/>
            <person name="Thiruvilangam P."/>
            <person name="Wilson R."/>
        </authorList>
    </citation>
    <scope>NUCLEOTIDE SEQUENCE [LARGE SCALE GENOMIC DNA]</scope>
    <source>
        <strain evidence="2">ATCC BAA-895 / CDC 4225-83 / SGSC4696</strain>
    </source>
</reference>
<dbReference type="HOGENOM" id="CLU_2971125_0_0_6"/>
<dbReference type="Proteomes" id="UP000008148">
    <property type="component" value="Chromosome"/>
</dbReference>
<evidence type="ECO:0000313" key="2">
    <source>
        <dbReference type="Proteomes" id="UP000008148"/>
    </source>
</evidence>
<keyword evidence="2" id="KW-1185">Reference proteome</keyword>
<protein>
    <submittedName>
        <fullName evidence="1">Uncharacterized protein</fullName>
    </submittedName>
</protein>
<dbReference type="AlphaFoldDB" id="A8AH54"/>
<dbReference type="STRING" id="290338.CKO_01686"/>
<sequence length="58" mass="6899">MISTIWSLTGWRKRKSVTLNVWKTQIKKPRRLLRMMTAAMPAKYNDRTGVMPVFFIQD</sequence>
<evidence type="ECO:0000313" key="1">
    <source>
        <dbReference type="EMBL" id="ABV12816.1"/>
    </source>
</evidence>
<dbReference type="KEGG" id="cko:CKO_01686"/>